<proteinExistence type="predicted"/>
<feature type="compositionally biased region" description="Polar residues" evidence="1">
    <location>
        <begin position="40"/>
        <end position="52"/>
    </location>
</feature>
<feature type="compositionally biased region" description="Polar residues" evidence="1">
    <location>
        <begin position="69"/>
        <end position="78"/>
    </location>
</feature>
<dbReference type="GO" id="GO:0000964">
    <property type="term" value="P:mitochondrial RNA 5'-end processing"/>
    <property type="evidence" value="ECO:0007669"/>
    <property type="project" value="TreeGrafter"/>
</dbReference>
<reference evidence="2 3" key="1">
    <citation type="journal article" date="2018" name="New Phytol.">
        <title>Phylogenomics of Endogonaceae and evolution of mycorrhizas within Mucoromycota.</title>
        <authorList>
            <person name="Chang Y."/>
            <person name="Desiro A."/>
            <person name="Na H."/>
            <person name="Sandor L."/>
            <person name="Lipzen A."/>
            <person name="Clum A."/>
            <person name="Barry K."/>
            <person name="Grigoriev I.V."/>
            <person name="Martin F.M."/>
            <person name="Stajich J.E."/>
            <person name="Smith M.E."/>
            <person name="Bonito G."/>
            <person name="Spatafora J.W."/>
        </authorList>
    </citation>
    <scope>NUCLEOTIDE SEQUENCE [LARGE SCALE GENOMIC DNA]</scope>
    <source>
        <strain evidence="2 3">AD002</strain>
    </source>
</reference>
<organism evidence="2 3">
    <name type="scientific">Jimgerdemannia flammicorona</name>
    <dbReference type="NCBI Taxonomy" id="994334"/>
    <lineage>
        <taxon>Eukaryota</taxon>
        <taxon>Fungi</taxon>
        <taxon>Fungi incertae sedis</taxon>
        <taxon>Mucoromycota</taxon>
        <taxon>Mucoromycotina</taxon>
        <taxon>Endogonomycetes</taxon>
        <taxon>Endogonales</taxon>
        <taxon>Endogonaceae</taxon>
        <taxon>Jimgerdemannia</taxon>
    </lineage>
</organism>
<feature type="compositionally biased region" description="Low complexity" evidence="1">
    <location>
        <begin position="79"/>
        <end position="88"/>
    </location>
</feature>
<protein>
    <submittedName>
        <fullName evidence="2">Mitochondrial protein Pet127-domain-containing protein</fullName>
    </submittedName>
</protein>
<dbReference type="AlphaFoldDB" id="A0A433QUH0"/>
<dbReference type="PANTHER" id="PTHR31014">
    <property type="entry name" value="MITOCHONDRIAL TRANSLATION SYSTEM COMPONENT PET127-RELATED"/>
    <property type="match status" value="1"/>
</dbReference>
<gene>
    <name evidence="2" type="ORF">BC938DRAFT_471624</name>
</gene>
<dbReference type="EMBL" id="RBNJ01001199">
    <property type="protein sequence ID" value="RUS33442.1"/>
    <property type="molecule type" value="Genomic_DNA"/>
</dbReference>
<dbReference type="Pfam" id="PF08634">
    <property type="entry name" value="Pet127"/>
    <property type="match status" value="2"/>
</dbReference>
<evidence type="ECO:0000313" key="2">
    <source>
        <dbReference type="EMBL" id="RUS33442.1"/>
    </source>
</evidence>
<dbReference type="InterPro" id="IPR013943">
    <property type="entry name" value="Pet127"/>
</dbReference>
<sequence>MLALCRTHPVVRLLCLKPSIYSAPRVVSVFYRPLYTTDPNTIKANPAVSTPSPDGKRRAKKQPGVPKHTFQQNSAGLPSTSSTESLESTRTKKKRKKVAAAAKAEATAVKAATKAKADAEEEAAAVAEALMENRATNAPRVPSSLNYFLSSDPFAKSVDNESLEPKEGTGEKAAESMTKAPRAIEFPDWLQPQQSPPSFRKKSVKRPVSSLREKLMAVGNWKNIVTNELKYEKVLPPGETPPVPHLAHGLDRALFNPGVHYLQDPRSKVFNFDPYLKRITPPADFDYSALAPYITSSKDETLWSMAKDMGKRYVGSTSSTTSVLSHFYFVISGWKPVDLSPLSSAFKDEVLCRLHYINARTLQLTMDVDSINSDVYATTFNRASRAPASIFLRYKEGVYAIDVDKSYDVNETILSVLGKSMEKMLTLPPSEFERYRKENSAQLTEQEKNQPETYAYGQIGNFLLRSQLDCQDERLPNKIFDLKTRAVIPIRLDQQNYADYGGYQLKRSHGLFESFEREYYDMIRSAFLKYSFQARMGHMDGVFVAFHNTSRIFGFQYISLDEMDARLYGNSVMGEKAFATSIKLLNEVLNTATEKYPEKTLRLSFDTHYVMPRMNIFVEVVPDIHGEPQVPANEPSSTFFTTGTDKFEPFQTLAKYRLMAFSTVNGERSLEPVSLDPHGDDQWDVHYNCEEAEGSPQDIRNEFRKMRMRQAEYLSTPEHEYPLLKKVRTISKEGLQDEDEDEKDLVIYRPWEQL</sequence>
<evidence type="ECO:0000313" key="3">
    <source>
        <dbReference type="Proteomes" id="UP000274822"/>
    </source>
</evidence>
<comment type="caution">
    <text evidence="2">The sequence shown here is derived from an EMBL/GenBank/DDBJ whole genome shotgun (WGS) entry which is preliminary data.</text>
</comment>
<evidence type="ECO:0000256" key="1">
    <source>
        <dbReference type="SAM" id="MobiDB-lite"/>
    </source>
</evidence>
<dbReference type="Proteomes" id="UP000274822">
    <property type="component" value="Unassembled WGS sequence"/>
</dbReference>
<feature type="region of interest" description="Disordered" evidence="1">
    <location>
        <begin position="40"/>
        <end position="99"/>
    </location>
</feature>
<keyword evidence="3" id="KW-1185">Reference proteome</keyword>
<name>A0A433QUH0_9FUNG</name>
<dbReference type="GO" id="GO:0005740">
    <property type="term" value="C:mitochondrial envelope"/>
    <property type="evidence" value="ECO:0007669"/>
    <property type="project" value="TreeGrafter"/>
</dbReference>
<accession>A0A433QUH0</accession>
<dbReference type="PANTHER" id="PTHR31014:SF0">
    <property type="entry name" value="MITOCHONDRIAL TRANSLATION SYSTEM COMPONENT PET127-RELATED"/>
    <property type="match status" value="1"/>
</dbReference>